<feature type="non-terminal residue" evidence="1">
    <location>
        <position position="1"/>
    </location>
</feature>
<protein>
    <submittedName>
        <fullName evidence="1">Uncharacterized protein</fullName>
    </submittedName>
</protein>
<proteinExistence type="predicted"/>
<accession>S8BS61</accession>
<evidence type="ECO:0000313" key="1">
    <source>
        <dbReference type="EMBL" id="EPS57264.1"/>
    </source>
</evidence>
<dbReference type="Proteomes" id="UP000015453">
    <property type="component" value="Unassembled WGS sequence"/>
</dbReference>
<comment type="caution">
    <text evidence="1">The sequence shown here is derived from an EMBL/GenBank/DDBJ whole genome shotgun (WGS) entry which is preliminary data.</text>
</comment>
<dbReference type="EMBL" id="AUSU01010428">
    <property type="protein sequence ID" value="EPS57264.1"/>
    <property type="molecule type" value="Genomic_DNA"/>
</dbReference>
<sequence length="77" mass="9256">DELWEDDGMNDDEKSISLKSFNKDNKYQPSISKYLEKYVKETALEYEKDIKPCTNEEFLNKFNISHIPLYEQNLCRE</sequence>
<reference evidence="1 2" key="1">
    <citation type="journal article" date="2013" name="BMC Genomics">
        <title>The miniature genome of a carnivorous plant Genlisea aurea contains a low number of genes and short non-coding sequences.</title>
        <authorList>
            <person name="Leushkin E.V."/>
            <person name="Sutormin R.A."/>
            <person name="Nabieva E.R."/>
            <person name="Penin A.A."/>
            <person name="Kondrashov A.S."/>
            <person name="Logacheva M.D."/>
        </authorList>
    </citation>
    <scope>NUCLEOTIDE SEQUENCE [LARGE SCALE GENOMIC DNA]</scope>
</reference>
<evidence type="ECO:0000313" key="2">
    <source>
        <dbReference type="Proteomes" id="UP000015453"/>
    </source>
</evidence>
<keyword evidence="2" id="KW-1185">Reference proteome</keyword>
<organism evidence="1 2">
    <name type="scientific">Genlisea aurea</name>
    <dbReference type="NCBI Taxonomy" id="192259"/>
    <lineage>
        <taxon>Eukaryota</taxon>
        <taxon>Viridiplantae</taxon>
        <taxon>Streptophyta</taxon>
        <taxon>Embryophyta</taxon>
        <taxon>Tracheophyta</taxon>
        <taxon>Spermatophyta</taxon>
        <taxon>Magnoliopsida</taxon>
        <taxon>eudicotyledons</taxon>
        <taxon>Gunneridae</taxon>
        <taxon>Pentapetalae</taxon>
        <taxon>asterids</taxon>
        <taxon>lamiids</taxon>
        <taxon>Lamiales</taxon>
        <taxon>Lentibulariaceae</taxon>
        <taxon>Genlisea</taxon>
    </lineage>
</organism>
<dbReference type="AlphaFoldDB" id="S8BS61"/>
<gene>
    <name evidence="1" type="ORF">M569_17556</name>
</gene>
<name>S8BS61_9LAMI</name>
<feature type="non-terminal residue" evidence="1">
    <location>
        <position position="77"/>
    </location>
</feature>